<evidence type="ECO:0000313" key="4">
    <source>
        <dbReference type="Proteomes" id="UP000694845"/>
    </source>
</evidence>
<reference evidence="5" key="1">
    <citation type="submission" date="2025-08" db="UniProtKB">
        <authorList>
            <consortium name="RefSeq"/>
        </authorList>
    </citation>
    <scope>IDENTIFICATION</scope>
</reference>
<dbReference type="RefSeq" id="XP_022109204.1">
    <property type="nucleotide sequence ID" value="XM_022253512.1"/>
</dbReference>
<evidence type="ECO:0000313" key="5">
    <source>
        <dbReference type="RefSeq" id="XP_022109204.1"/>
    </source>
</evidence>
<feature type="domain" description="RRM" evidence="3">
    <location>
        <begin position="138"/>
        <end position="216"/>
    </location>
</feature>
<evidence type="ECO:0000259" key="3">
    <source>
        <dbReference type="PROSITE" id="PS50102"/>
    </source>
</evidence>
<feature type="compositionally biased region" description="Basic residues" evidence="2">
    <location>
        <begin position="82"/>
        <end position="113"/>
    </location>
</feature>
<dbReference type="Pfam" id="PF00076">
    <property type="entry name" value="RRM_1"/>
    <property type="match status" value="1"/>
</dbReference>
<dbReference type="InterPro" id="IPR050441">
    <property type="entry name" value="RBM"/>
</dbReference>
<protein>
    <submittedName>
        <fullName evidence="5">Transformer-2 protein homolog alpha-like isoform X2</fullName>
    </submittedName>
</protein>
<dbReference type="InterPro" id="IPR000504">
    <property type="entry name" value="RRM_dom"/>
</dbReference>
<keyword evidence="1" id="KW-0694">RNA-binding</keyword>
<proteinExistence type="predicted"/>
<dbReference type="AlphaFoldDB" id="A0A8B7ZUW1"/>
<dbReference type="OMA" id="IYFERLC"/>
<dbReference type="PROSITE" id="PS50102">
    <property type="entry name" value="RRM"/>
    <property type="match status" value="1"/>
</dbReference>
<dbReference type="Proteomes" id="UP000694845">
    <property type="component" value="Unplaced"/>
</dbReference>
<feature type="compositionally biased region" description="Basic residues" evidence="2">
    <location>
        <begin position="54"/>
        <end position="74"/>
    </location>
</feature>
<dbReference type="GO" id="GO:0003723">
    <property type="term" value="F:RNA binding"/>
    <property type="evidence" value="ECO:0007669"/>
    <property type="project" value="UniProtKB-UniRule"/>
</dbReference>
<sequence length="232" mass="27918">MSDKEERKRRSKHKRSRRSRSRSRSPSWSDRSRSRSHSYSRRRTHSRSSSYSRSPRRSYRSRSRSRDRHNRRSYSRSPYRSYRSRSRDRNRRRSYRDRYRNRSLSRSPRRTYRRERSTSPLSDRRRHVGSRDNPAENCCIGVFGLSLYTTEADLREVYTVYGPLERCEVVYDHKTGRSRGFAFVTFQNVDDARDAKIRTDGMDIDGRRIRVDFSITKRAHTPTPGIYMGQPT</sequence>
<dbReference type="GeneID" id="110989260"/>
<feature type="region of interest" description="Disordered" evidence="2">
    <location>
        <begin position="1"/>
        <end position="131"/>
    </location>
</feature>
<dbReference type="InterPro" id="IPR035979">
    <property type="entry name" value="RBD_domain_sf"/>
</dbReference>
<feature type="compositionally biased region" description="Basic residues" evidence="2">
    <location>
        <begin position="34"/>
        <end position="46"/>
    </location>
</feature>
<name>A0A8B7ZUW1_ACAPL</name>
<dbReference type="SUPFAM" id="SSF54928">
    <property type="entry name" value="RNA-binding domain, RBD"/>
    <property type="match status" value="1"/>
</dbReference>
<dbReference type="CDD" id="cd12363">
    <property type="entry name" value="RRM_TRA2"/>
    <property type="match status" value="1"/>
</dbReference>
<dbReference type="OrthoDB" id="439808at2759"/>
<dbReference type="PANTHER" id="PTHR48034">
    <property type="entry name" value="TRANSFORMER-2 SEX-DETERMINING PROTEIN-RELATED"/>
    <property type="match status" value="1"/>
</dbReference>
<accession>A0A8B7ZUW1</accession>
<evidence type="ECO:0000256" key="1">
    <source>
        <dbReference type="PROSITE-ProRule" id="PRU00176"/>
    </source>
</evidence>
<evidence type="ECO:0000256" key="2">
    <source>
        <dbReference type="SAM" id="MobiDB-lite"/>
    </source>
</evidence>
<dbReference type="Gene3D" id="3.30.70.330">
    <property type="match status" value="1"/>
</dbReference>
<gene>
    <name evidence="5" type="primary">LOC110989260</name>
</gene>
<keyword evidence="4" id="KW-1185">Reference proteome</keyword>
<organism evidence="4 5">
    <name type="scientific">Acanthaster planci</name>
    <name type="common">Crown-of-thorns starfish</name>
    <dbReference type="NCBI Taxonomy" id="133434"/>
    <lineage>
        <taxon>Eukaryota</taxon>
        <taxon>Metazoa</taxon>
        <taxon>Echinodermata</taxon>
        <taxon>Eleutherozoa</taxon>
        <taxon>Asterozoa</taxon>
        <taxon>Asteroidea</taxon>
        <taxon>Valvatacea</taxon>
        <taxon>Valvatida</taxon>
        <taxon>Acanthasteridae</taxon>
        <taxon>Acanthaster</taxon>
    </lineage>
</organism>
<dbReference type="SMART" id="SM00360">
    <property type="entry name" value="RRM"/>
    <property type="match status" value="1"/>
</dbReference>
<dbReference type="InterPro" id="IPR012677">
    <property type="entry name" value="Nucleotide-bd_a/b_plait_sf"/>
</dbReference>
<feature type="compositionally biased region" description="Basic residues" evidence="2">
    <location>
        <begin position="9"/>
        <end position="23"/>
    </location>
</feature>